<reference evidence="1 2" key="1">
    <citation type="journal article" date="2019" name="Genome Biol. Evol.">
        <title>Insights into the evolution of the New World diploid cottons (Gossypium, subgenus Houzingenia) based on genome sequencing.</title>
        <authorList>
            <person name="Grover C.E."/>
            <person name="Arick M.A. 2nd"/>
            <person name="Thrash A."/>
            <person name="Conover J.L."/>
            <person name="Sanders W.S."/>
            <person name="Peterson D.G."/>
            <person name="Frelichowski J.E."/>
            <person name="Scheffler J.A."/>
            <person name="Scheffler B.E."/>
            <person name="Wendel J.F."/>
        </authorList>
    </citation>
    <scope>NUCLEOTIDE SEQUENCE [LARGE SCALE GENOMIC DNA]</scope>
    <source>
        <strain evidence="1">5</strain>
        <tissue evidence="1">Leaf</tissue>
    </source>
</reference>
<gene>
    <name evidence="1" type="ORF">Gogos_012088</name>
</gene>
<comment type="caution">
    <text evidence="1">The sequence shown here is derived from an EMBL/GenBank/DDBJ whole genome shotgun (WGS) entry which is preliminary data.</text>
</comment>
<name>A0A7J9BRH1_GOSGO</name>
<organism evidence="1 2">
    <name type="scientific">Gossypium gossypioides</name>
    <name type="common">Mexican cotton</name>
    <name type="synonym">Selera gossypioides</name>
    <dbReference type="NCBI Taxonomy" id="34282"/>
    <lineage>
        <taxon>Eukaryota</taxon>
        <taxon>Viridiplantae</taxon>
        <taxon>Streptophyta</taxon>
        <taxon>Embryophyta</taxon>
        <taxon>Tracheophyta</taxon>
        <taxon>Spermatophyta</taxon>
        <taxon>Magnoliopsida</taxon>
        <taxon>eudicotyledons</taxon>
        <taxon>Gunneridae</taxon>
        <taxon>Pentapetalae</taxon>
        <taxon>rosids</taxon>
        <taxon>malvids</taxon>
        <taxon>Malvales</taxon>
        <taxon>Malvaceae</taxon>
        <taxon>Malvoideae</taxon>
        <taxon>Gossypium</taxon>
    </lineage>
</organism>
<proteinExistence type="predicted"/>
<dbReference type="Proteomes" id="UP000593579">
    <property type="component" value="Unassembled WGS sequence"/>
</dbReference>
<evidence type="ECO:0000313" key="2">
    <source>
        <dbReference type="Proteomes" id="UP000593579"/>
    </source>
</evidence>
<dbReference type="OrthoDB" id="997591at2759"/>
<sequence>MGRIIASRSHLAFAKVYVEVPVDMVIPRFITVILRDGSLTSLIINVSWMPLSHCVFELSLFALEKGKAIVVSHAPLVKKQVHFACSSNMFDILNVELPKVSDVIVDDFVVFGSMADGSNLVAVDPGSMASLNGHVATTTQMDTKGYLRPHRESVKGLRALVKSLKSKKKGIGDFNVTLFPEECSRLDGTQSYTSNMEEFRDCVSLLKLLILEQ</sequence>
<evidence type="ECO:0000313" key="1">
    <source>
        <dbReference type="EMBL" id="MBA0738764.1"/>
    </source>
</evidence>
<dbReference type="EMBL" id="JABEZY010000005">
    <property type="protein sequence ID" value="MBA0738764.1"/>
    <property type="molecule type" value="Genomic_DNA"/>
</dbReference>
<dbReference type="AlphaFoldDB" id="A0A7J9BRH1"/>
<keyword evidence="2" id="KW-1185">Reference proteome</keyword>
<accession>A0A7J9BRH1</accession>
<protein>
    <submittedName>
        <fullName evidence="1">Uncharacterized protein</fullName>
    </submittedName>
</protein>